<evidence type="ECO:0000259" key="9">
    <source>
        <dbReference type="PROSITE" id="PS50071"/>
    </source>
</evidence>
<evidence type="ECO:0000313" key="11">
    <source>
        <dbReference type="EMBL" id="TFY72034.1"/>
    </source>
</evidence>
<feature type="region of interest" description="Disordered" evidence="8">
    <location>
        <begin position="878"/>
        <end position="898"/>
    </location>
</feature>
<feature type="domain" description="Homeobox" evidence="9">
    <location>
        <begin position="817"/>
        <end position="877"/>
    </location>
</feature>
<accession>A0A4Y9ZC25</accession>
<organism evidence="11 12">
    <name type="scientific">Dentipellis fragilis</name>
    <dbReference type="NCBI Taxonomy" id="205917"/>
    <lineage>
        <taxon>Eukaryota</taxon>
        <taxon>Fungi</taxon>
        <taxon>Dikarya</taxon>
        <taxon>Basidiomycota</taxon>
        <taxon>Agaricomycotina</taxon>
        <taxon>Agaricomycetes</taxon>
        <taxon>Russulales</taxon>
        <taxon>Hericiaceae</taxon>
        <taxon>Dentipellis</taxon>
    </lineage>
</organism>
<evidence type="ECO:0000256" key="5">
    <source>
        <dbReference type="PROSITE-ProRule" id="PRU00108"/>
    </source>
</evidence>
<dbReference type="InterPro" id="IPR035979">
    <property type="entry name" value="RBD_domain_sf"/>
</dbReference>
<dbReference type="InterPro" id="IPR009057">
    <property type="entry name" value="Homeodomain-like_sf"/>
</dbReference>
<sequence>MPGTHLLPPNLLKLFAPRPPLPYVRPVDKDIDRVTKKDVAGVGPILAMLRESATSGLINGEDGMEEGEEPPFTLAEETKRQIRREDRKKKRIEEFKNAKENYKPSEDAEAVGDPYKTLFIARLHKGATESDIRRDFEAYGTIERVRIVRDKKGRSRGYAFIVYERERDMKAAYKESDGLHIMGKRILVDVERGRTQSSERRVVVSEAAWEAAVGEALAIVVASAEGGEALVDAVEALATAGEVVVSEVEEAVVSEVVAMTSVDRPVVAEEAATGAVEVDWDIKVVVEASMMALLQTGMVEDLRVLVVMDLLVVDLAAVPADLALPTTAMEAEAAEVGTVVASNARAGVMTIGTPNARATRRLPFRRKRIFPAKRVLLYRSQRVVFMFWFAVYGCVSMLALACQGMGCADTSRLEDAKEEERRSFHQSVPRGQRCEERPWPTAASDGSGERAAETVTTVGLDHELQAYRSSTHASPRTIGQAANARGKNGLVLNTVRSLPIRLLDGLMERKKEQTLFAFLATRPSPVPLCRPVFGLSCRYCKSFFSFSFCVGIFCDRGPRCEHVSPAVSPQQQTHLRTHWALCTPVAKPFLHLIRQTWLVGPAPAVPNRCRRFLASRSSEARRAVPASSPTPGHCLTPCPFGSSSAAPLRISYLGPLLCPASFPPITPKAYLPAPRPASFTSPFPTYPPATSSEGESGSRSPDLSHVTEISTPKLKPSPVQPQLYISTDWVSQPKIAHLDNYSRPVPSSSRRSSTQLDPTNEDTSFLESSAGSPYSAAKSPGTPAEPSSSSAVSPEQEPDAAPEPSKRRRSSKGANGEREKRKRSRVTPEQLIHLERIFTTDRSPTAARRKEISDMLGMQERQTQIWFQNRRAKAKLLDGKTKTQTADTPPNSPPELSPGFEVDLHNLLHEDEPVMIIPCSDLSIGTWRRMATTVGKHDLVAYVCEPRQCLTWFIHSSGYGFKMEIPFSTITDTEFRNAAPGQGLATFLLSQPPIFYLEEIASPMPDGSGRRTWKRCADWTEGMQASKILRHELIGSAVQLAHVLRNFNSSTSSADIQLHPPAYNMRRESPSVELTPMSAPGDISREPGYGHHYEDPSLDSPQHMLMHSRKRSFNGNPLILTPQSLDNGEYPGLPYGASNSSRVPTPSSFPFTPLSTPSTSSSAAQYSAPMYMEVQDPHRQQPSPLGQYGNVAISQQQRPGYPCPQQQSYFPPPPASAPASHARFGSGLPAGGIPSFQSRVTMERRGSAMHIDSLNPPLMLSTPPPFRNPGDPSILGHHHGGQS</sequence>
<feature type="compositionally biased region" description="Low complexity" evidence="8">
    <location>
        <begin position="784"/>
        <end position="795"/>
    </location>
</feature>
<dbReference type="GO" id="GO:0005685">
    <property type="term" value="C:U1 snRNP"/>
    <property type="evidence" value="ECO:0007669"/>
    <property type="project" value="TreeGrafter"/>
</dbReference>
<evidence type="ECO:0000259" key="10">
    <source>
        <dbReference type="PROSITE" id="PS50102"/>
    </source>
</evidence>
<dbReference type="GO" id="GO:0000398">
    <property type="term" value="P:mRNA splicing, via spliceosome"/>
    <property type="evidence" value="ECO:0007669"/>
    <property type="project" value="TreeGrafter"/>
</dbReference>
<dbReference type="GO" id="GO:0071004">
    <property type="term" value="C:U2-type prespliceosome"/>
    <property type="evidence" value="ECO:0007669"/>
    <property type="project" value="TreeGrafter"/>
</dbReference>
<dbReference type="SMART" id="SM00360">
    <property type="entry name" value="RRM"/>
    <property type="match status" value="1"/>
</dbReference>
<reference evidence="11 12" key="1">
    <citation type="submission" date="2019-02" db="EMBL/GenBank/DDBJ databases">
        <title>Genome sequencing of the rare red list fungi Dentipellis fragilis.</title>
        <authorList>
            <person name="Buettner E."/>
            <person name="Kellner H."/>
        </authorList>
    </citation>
    <scope>NUCLEOTIDE SEQUENCE [LARGE SCALE GENOMIC DNA]</scope>
    <source>
        <strain evidence="11 12">DSM 105465</strain>
    </source>
</reference>
<dbReference type="InterPro" id="IPR001356">
    <property type="entry name" value="HD"/>
</dbReference>
<dbReference type="GO" id="GO:0030619">
    <property type="term" value="F:U1 snRNA binding"/>
    <property type="evidence" value="ECO:0007669"/>
    <property type="project" value="InterPro"/>
</dbReference>
<proteinExistence type="predicted"/>
<evidence type="ECO:0000313" key="12">
    <source>
        <dbReference type="Proteomes" id="UP000298327"/>
    </source>
</evidence>
<dbReference type="Pfam" id="PF00046">
    <property type="entry name" value="Homeodomain"/>
    <property type="match status" value="1"/>
</dbReference>
<keyword evidence="2 6" id="KW-0694">RNA-binding</keyword>
<dbReference type="PROSITE" id="PS50071">
    <property type="entry name" value="HOMEOBOX_2"/>
    <property type="match status" value="1"/>
</dbReference>
<gene>
    <name evidence="11" type="ORF">EVG20_g962</name>
</gene>
<evidence type="ECO:0008006" key="13">
    <source>
        <dbReference type="Google" id="ProtNLM"/>
    </source>
</evidence>
<name>A0A4Y9ZC25_9AGAM</name>
<dbReference type="Proteomes" id="UP000298327">
    <property type="component" value="Unassembled WGS sequence"/>
</dbReference>
<dbReference type="PANTHER" id="PTHR13952:SF5">
    <property type="entry name" value="U1 SMALL NUCLEAR RIBONUCLEOPROTEIN 70 KDA"/>
    <property type="match status" value="1"/>
</dbReference>
<feature type="compositionally biased region" description="Polar residues" evidence="8">
    <location>
        <begin position="754"/>
        <end position="772"/>
    </location>
</feature>
<dbReference type="STRING" id="205917.A0A4Y9ZC25"/>
<feature type="region of interest" description="Disordered" evidence="8">
    <location>
        <begin position="418"/>
        <end position="451"/>
    </location>
</feature>
<dbReference type="SUPFAM" id="SSF54928">
    <property type="entry name" value="RNA-binding domain, RBD"/>
    <property type="match status" value="1"/>
</dbReference>
<feature type="domain" description="RRM" evidence="10">
    <location>
        <begin position="116"/>
        <end position="193"/>
    </location>
</feature>
<evidence type="ECO:0000256" key="3">
    <source>
        <dbReference type="ARBA" id="ARBA00023242"/>
    </source>
</evidence>
<evidence type="ECO:0000256" key="2">
    <source>
        <dbReference type="ARBA" id="ARBA00022884"/>
    </source>
</evidence>
<dbReference type="Pfam" id="PF00076">
    <property type="entry name" value="RRM_1"/>
    <property type="match status" value="1"/>
</dbReference>
<dbReference type="GO" id="GO:0003729">
    <property type="term" value="F:mRNA binding"/>
    <property type="evidence" value="ECO:0007669"/>
    <property type="project" value="TreeGrafter"/>
</dbReference>
<dbReference type="EMBL" id="SEOQ01000027">
    <property type="protein sequence ID" value="TFY72034.1"/>
    <property type="molecule type" value="Genomic_DNA"/>
</dbReference>
<dbReference type="Gene3D" id="3.30.70.330">
    <property type="match status" value="1"/>
</dbReference>
<evidence type="ECO:0000256" key="6">
    <source>
        <dbReference type="PROSITE-ProRule" id="PRU00176"/>
    </source>
</evidence>
<evidence type="ECO:0000256" key="1">
    <source>
        <dbReference type="ARBA" id="ARBA00004123"/>
    </source>
</evidence>
<dbReference type="InterPro" id="IPR000504">
    <property type="entry name" value="RRM_dom"/>
</dbReference>
<dbReference type="Gene3D" id="1.10.10.60">
    <property type="entry name" value="Homeodomain-like"/>
    <property type="match status" value="1"/>
</dbReference>
<dbReference type="PANTHER" id="PTHR13952">
    <property type="entry name" value="U1 SMALL NUCLEAR RIBONUCLEOPROTEIN 70 KD"/>
    <property type="match status" value="1"/>
</dbReference>
<dbReference type="GO" id="GO:0071011">
    <property type="term" value="C:precatalytic spliceosome"/>
    <property type="evidence" value="ECO:0007669"/>
    <property type="project" value="TreeGrafter"/>
</dbReference>
<keyword evidence="4" id="KW-0687">Ribonucleoprotein</keyword>
<feature type="region of interest" description="Disordered" evidence="8">
    <location>
        <begin position="739"/>
        <end position="832"/>
    </location>
</feature>
<protein>
    <recommendedName>
        <fullName evidence="13">Homeobox domain-containing protein</fullName>
    </recommendedName>
</protein>
<evidence type="ECO:0000256" key="7">
    <source>
        <dbReference type="RuleBase" id="RU000682"/>
    </source>
</evidence>
<dbReference type="CDD" id="cd00086">
    <property type="entry name" value="homeodomain"/>
    <property type="match status" value="1"/>
</dbReference>
<dbReference type="SUPFAM" id="SSF46689">
    <property type="entry name" value="Homeodomain-like"/>
    <property type="match status" value="1"/>
</dbReference>
<feature type="DNA-binding region" description="Homeobox" evidence="5">
    <location>
        <begin position="819"/>
        <end position="878"/>
    </location>
</feature>
<dbReference type="InterPro" id="IPR034143">
    <property type="entry name" value="snRNP70_RRM"/>
</dbReference>
<feature type="compositionally biased region" description="Low complexity" evidence="8">
    <location>
        <begin position="742"/>
        <end position="753"/>
    </location>
</feature>
<dbReference type="Pfam" id="PF12220">
    <property type="entry name" value="U1snRNP70_N"/>
    <property type="match status" value="1"/>
</dbReference>
<dbReference type="PROSITE" id="PS50102">
    <property type="entry name" value="RRM"/>
    <property type="match status" value="1"/>
</dbReference>
<feature type="region of interest" description="Disordered" evidence="8">
    <location>
        <begin position="681"/>
        <end position="719"/>
    </location>
</feature>
<dbReference type="CDD" id="cd12236">
    <property type="entry name" value="RRM_snRNP70"/>
    <property type="match status" value="1"/>
</dbReference>
<dbReference type="InterPro" id="IPR057939">
    <property type="entry name" value="TRF2_HOY1_PH"/>
</dbReference>
<keyword evidence="3 5" id="KW-0539">Nucleus</keyword>
<comment type="subcellular location">
    <subcellularLocation>
        <location evidence="1 5 7">Nucleus</location>
    </subcellularLocation>
</comment>
<evidence type="ECO:0000256" key="4">
    <source>
        <dbReference type="ARBA" id="ARBA00023274"/>
    </source>
</evidence>
<keyword evidence="12" id="KW-1185">Reference proteome</keyword>
<feature type="region of interest" description="Disordered" evidence="8">
    <location>
        <begin position="1209"/>
        <end position="1283"/>
    </location>
</feature>
<dbReference type="OrthoDB" id="6159439at2759"/>
<keyword evidence="5 7" id="KW-0238">DNA-binding</keyword>
<comment type="caution">
    <text evidence="11">The sequence shown here is derived from an EMBL/GenBank/DDBJ whole genome shotgun (WGS) entry which is preliminary data.</text>
</comment>
<dbReference type="InterPro" id="IPR012677">
    <property type="entry name" value="Nucleotide-bd_a/b_plait_sf"/>
</dbReference>
<dbReference type="GO" id="GO:0003677">
    <property type="term" value="F:DNA binding"/>
    <property type="evidence" value="ECO:0007669"/>
    <property type="project" value="UniProtKB-UniRule"/>
</dbReference>
<feature type="compositionally biased region" description="Polar residues" evidence="8">
    <location>
        <begin position="681"/>
        <end position="701"/>
    </location>
</feature>
<evidence type="ECO:0000256" key="8">
    <source>
        <dbReference type="SAM" id="MobiDB-lite"/>
    </source>
</evidence>
<dbReference type="Pfam" id="PF24818">
    <property type="entry name" value="PH_TRF2_HOY1"/>
    <property type="match status" value="1"/>
</dbReference>
<dbReference type="SMART" id="SM00389">
    <property type="entry name" value="HOX"/>
    <property type="match status" value="1"/>
</dbReference>
<dbReference type="InterPro" id="IPR051183">
    <property type="entry name" value="U1_U11-U12_snRNP_70-35kDa"/>
</dbReference>
<dbReference type="InterPro" id="IPR022023">
    <property type="entry name" value="U1snRNP70_N"/>
</dbReference>
<keyword evidence="5 7" id="KW-0371">Homeobox</keyword>